<evidence type="ECO:0000313" key="3">
    <source>
        <dbReference type="EMBL" id="KHK90324.1"/>
    </source>
</evidence>
<dbReference type="STRING" id="1348853.LK12_17070"/>
<reference evidence="3 4" key="1">
    <citation type="submission" date="2014-10" db="EMBL/GenBank/DDBJ databases">
        <title>Genome sequence of Novosphingobium malaysiense MUSC 273(T).</title>
        <authorList>
            <person name="Lee L.-H."/>
        </authorList>
    </citation>
    <scope>NUCLEOTIDE SEQUENCE [LARGE SCALE GENOMIC DNA]</scope>
    <source>
        <strain evidence="3 4">MUSC 273</strain>
    </source>
</reference>
<feature type="transmembrane region" description="Helical" evidence="2">
    <location>
        <begin position="213"/>
        <end position="232"/>
    </location>
</feature>
<comment type="caution">
    <text evidence="3">The sequence shown here is derived from an EMBL/GenBank/DDBJ whole genome shotgun (WGS) entry which is preliminary data.</text>
</comment>
<proteinExistence type="predicted"/>
<keyword evidence="4" id="KW-1185">Reference proteome</keyword>
<dbReference type="PANTHER" id="PTHR38588:SF1">
    <property type="entry name" value="BLL0334 PROTEIN"/>
    <property type="match status" value="1"/>
</dbReference>
<dbReference type="RefSeq" id="WP_039286541.1">
    <property type="nucleotide sequence ID" value="NZ_JTDI01000005.1"/>
</dbReference>
<feature type="transmembrane region" description="Helical" evidence="2">
    <location>
        <begin position="187"/>
        <end position="207"/>
    </location>
</feature>
<dbReference type="SUPFAM" id="SSF55961">
    <property type="entry name" value="Bet v1-like"/>
    <property type="match status" value="1"/>
</dbReference>
<organism evidence="3 4">
    <name type="scientific">Novosphingobium malaysiense</name>
    <dbReference type="NCBI Taxonomy" id="1348853"/>
    <lineage>
        <taxon>Bacteria</taxon>
        <taxon>Pseudomonadati</taxon>
        <taxon>Pseudomonadota</taxon>
        <taxon>Alphaproteobacteria</taxon>
        <taxon>Sphingomonadales</taxon>
        <taxon>Sphingomonadaceae</taxon>
        <taxon>Novosphingobium</taxon>
    </lineage>
</organism>
<keyword evidence="2" id="KW-0472">Membrane</keyword>
<evidence type="ECO:0000256" key="1">
    <source>
        <dbReference type="SAM" id="MobiDB-lite"/>
    </source>
</evidence>
<dbReference type="InterPro" id="IPR010419">
    <property type="entry name" value="CO_DH_gsu"/>
</dbReference>
<keyword evidence="2" id="KW-1133">Transmembrane helix</keyword>
<gene>
    <name evidence="3" type="ORF">LK12_17070</name>
</gene>
<evidence type="ECO:0000256" key="2">
    <source>
        <dbReference type="SAM" id="Phobius"/>
    </source>
</evidence>
<dbReference type="EMBL" id="JTDI01000005">
    <property type="protein sequence ID" value="KHK90324.1"/>
    <property type="molecule type" value="Genomic_DNA"/>
</dbReference>
<protein>
    <recommendedName>
        <fullName evidence="5">Carbon monoxide dehydrogenase</fullName>
    </recommendedName>
</protein>
<dbReference type="OrthoDB" id="9787428at2"/>
<evidence type="ECO:0008006" key="5">
    <source>
        <dbReference type="Google" id="ProtNLM"/>
    </source>
</evidence>
<dbReference type="PANTHER" id="PTHR38588">
    <property type="entry name" value="BLL0334 PROTEIN"/>
    <property type="match status" value="1"/>
</dbReference>
<accession>A0A0B1ZLV6</accession>
<sequence>MEMTGEQRIPAPRQQVWEALNDPEVLRRCIPGCQELVKESDTEMTAIALVKVGPISARFQGRVTLSDMDPPNGYRITGEGQGGVAGHARGGAVVRLAEDGGETVLAYEVSAQIGGKLAQLGGRMIDATARTMAGAFFKQFAQEVTAPAGGAAAGKAPQATAGQQSAPPRPALATASAGPEMAPTGRWLWLLAGIVLGAIALLTGEAASEDRIGLAHVVLAALAGFVAARLPGAQRRI</sequence>
<dbReference type="CDD" id="cd05018">
    <property type="entry name" value="CoxG"/>
    <property type="match status" value="1"/>
</dbReference>
<evidence type="ECO:0000313" key="4">
    <source>
        <dbReference type="Proteomes" id="UP000031057"/>
    </source>
</evidence>
<feature type="compositionally biased region" description="Low complexity" evidence="1">
    <location>
        <begin position="151"/>
        <end position="164"/>
    </location>
</feature>
<keyword evidence="2" id="KW-0812">Transmembrane</keyword>
<dbReference type="Gene3D" id="3.30.530.20">
    <property type="match status" value="1"/>
</dbReference>
<dbReference type="AlphaFoldDB" id="A0A0B1ZLV6"/>
<feature type="region of interest" description="Disordered" evidence="1">
    <location>
        <begin position="151"/>
        <end position="178"/>
    </location>
</feature>
<dbReference type="InterPro" id="IPR023393">
    <property type="entry name" value="START-like_dom_sf"/>
</dbReference>
<name>A0A0B1ZLV6_9SPHN</name>
<dbReference type="Proteomes" id="UP000031057">
    <property type="component" value="Unassembled WGS sequence"/>
</dbReference>
<dbReference type="Pfam" id="PF06240">
    <property type="entry name" value="COXG"/>
    <property type="match status" value="1"/>
</dbReference>